<accession>A0A4R1PX75</accession>
<dbReference type="GO" id="GO:0019251">
    <property type="term" value="P:anaerobic cobalamin biosynthetic process"/>
    <property type="evidence" value="ECO:0007669"/>
    <property type="project" value="InterPro"/>
</dbReference>
<dbReference type="SUPFAM" id="SSF53800">
    <property type="entry name" value="Chelatase"/>
    <property type="match status" value="1"/>
</dbReference>
<keyword evidence="4" id="KW-1185">Reference proteome</keyword>
<keyword evidence="2" id="KW-0170">Cobalt</keyword>
<dbReference type="PIRSF" id="PIRSF033579">
    <property type="entry name" value="Anaer_Co_chel"/>
    <property type="match status" value="1"/>
</dbReference>
<dbReference type="RefSeq" id="WP_243650505.1">
    <property type="nucleotide sequence ID" value="NZ_SLUI01000006.1"/>
</dbReference>
<evidence type="ECO:0000256" key="2">
    <source>
        <dbReference type="PIRSR" id="PIRSR033579-3"/>
    </source>
</evidence>
<dbReference type="GO" id="GO:0046872">
    <property type="term" value="F:metal ion binding"/>
    <property type="evidence" value="ECO:0007669"/>
    <property type="project" value="UniProtKB-KW"/>
</dbReference>
<dbReference type="Gene3D" id="3.40.50.1400">
    <property type="match status" value="2"/>
</dbReference>
<name>A0A4R1PX75_9FIRM</name>
<dbReference type="PANTHER" id="PTHR33542">
    <property type="entry name" value="SIROHYDROCHLORIN FERROCHELATASE, CHLOROPLASTIC"/>
    <property type="match status" value="1"/>
</dbReference>
<dbReference type="GO" id="GO:0016852">
    <property type="term" value="F:sirohydrochlorin cobaltochelatase activity"/>
    <property type="evidence" value="ECO:0007669"/>
    <property type="project" value="InterPro"/>
</dbReference>
<organism evidence="3 4">
    <name type="scientific">Anaerospora hongkongensis</name>
    <dbReference type="NCBI Taxonomy" id="244830"/>
    <lineage>
        <taxon>Bacteria</taxon>
        <taxon>Bacillati</taxon>
        <taxon>Bacillota</taxon>
        <taxon>Negativicutes</taxon>
        <taxon>Selenomonadales</taxon>
        <taxon>Sporomusaceae</taxon>
        <taxon>Anaerospora</taxon>
    </lineage>
</organism>
<dbReference type="InterPro" id="IPR050963">
    <property type="entry name" value="Sirohydro_Cobaltochel/CbiX"/>
</dbReference>
<feature type="binding site" evidence="2">
    <location>
        <position position="220"/>
    </location>
    <ligand>
        <name>Co(2+)</name>
        <dbReference type="ChEBI" id="CHEBI:48828"/>
    </ligand>
</feature>
<keyword evidence="2" id="KW-0479">Metal-binding</keyword>
<evidence type="ECO:0000313" key="4">
    <source>
        <dbReference type="Proteomes" id="UP000295063"/>
    </source>
</evidence>
<evidence type="ECO:0000313" key="3">
    <source>
        <dbReference type="EMBL" id="TCL37218.1"/>
    </source>
</evidence>
<dbReference type="Proteomes" id="UP000295063">
    <property type="component" value="Unassembled WGS sequence"/>
</dbReference>
<evidence type="ECO:0000256" key="1">
    <source>
        <dbReference type="PIRSR" id="PIRSR033579-1"/>
    </source>
</evidence>
<comment type="caution">
    <text evidence="3">The sequence shown here is derived from an EMBL/GenBank/DDBJ whole genome shotgun (WGS) entry which is preliminary data.</text>
</comment>
<dbReference type="InterPro" id="IPR010388">
    <property type="entry name" value="Anaerobic_Co-chelatase"/>
</dbReference>
<feature type="binding site" evidence="2">
    <location>
        <position position="252"/>
    </location>
    <ligand>
        <name>Co(2+)</name>
        <dbReference type="ChEBI" id="CHEBI:48828"/>
    </ligand>
</feature>
<reference evidence="3 4" key="1">
    <citation type="submission" date="2019-03" db="EMBL/GenBank/DDBJ databases">
        <title>Genomic Encyclopedia of Type Strains, Phase IV (KMG-IV): sequencing the most valuable type-strain genomes for metagenomic binning, comparative biology and taxonomic classification.</title>
        <authorList>
            <person name="Goeker M."/>
        </authorList>
    </citation>
    <scope>NUCLEOTIDE SEQUENCE [LARGE SCALE GENOMIC DNA]</scope>
    <source>
        <strain evidence="3 4">DSM 15969</strain>
    </source>
</reference>
<dbReference type="Pfam" id="PF06180">
    <property type="entry name" value="CbiK"/>
    <property type="match status" value="1"/>
</dbReference>
<dbReference type="CDD" id="cd03413">
    <property type="entry name" value="CbiK_C"/>
    <property type="match status" value="1"/>
</dbReference>
<feature type="active site" description="Proton acceptor" evidence="1">
    <location>
        <position position="187"/>
    </location>
</feature>
<proteinExistence type="predicted"/>
<gene>
    <name evidence="3" type="ORF">EV210_10684</name>
</gene>
<dbReference type="PANTHER" id="PTHR33542:SF3">
    <property type="entry name" value="SIROHYDROCHLORIN FERROCHELATASE, CHLOROPLASTIC"/>
    <property type="match status" value="1"/>
</dbReference>
<dbReference type="AlphaFoldDB" id="A0A4R1PX75"/>
<feature type="binding site" evidence="2">
    <location>
        <position position="187"/>
    </location>
    <ligand>
        <name>Co(2+)</name>
        <dbReference type="ChEBI" id="CHEBI:48828"/>
    </ligand>
</feature>
<dbReference type="CDD" id="cd03412">
    <property type="entry name" value="CbiK_N"/>
    <property type="match status" value="1"/>
</dbReference>
<dbReference type="EMBL" id="SLUI01000006">
    <property type="protein sequence ID" value="TCL37218.1"/>
    <property type="molecule type" value="Genomic_DNA"/>
</dbReference>
<protein>
    <submittedName>
        <fullName evidence="3">Sirohydrochlorin cobaltochelatase</fullName>
    </submittedName>
</protein>
<sequence>MKKSIWLLMTTFLLTVCFGVLSFGQKTYAAEPTPGKKAILVVSFGTTYQDTRKLNIESVENKIKAAFPEYEVRRAFTSRIIIKRIAEREGLKIDTEKQALDKLKAEGYSEVIVQPLHMVAGDEYDKVRRAVDTYAQNKSFDRIVLGRPLLYFAGQEERPDDYLTAIEAIQSQLPKLNRNEAVVLIGHGGAHPANAAYAALQMRFADAGLKNVFVNTVDGEGYPSLDSVIAKLKEQKIKKVTVMPLMLVAGDHANNDIGGDEADSAKTRLINAGFKVDAAIRGLGQNQIIQNIFVQHVQDAIANNYTERGKDRPPIPEIN</sequence>